<evidence type="ECO:0000256" key="11">
    <source>
        <dbReference type="PIRSR" id="PIRSR006816-1"/>
    </source>
</evidence>
<dbReference type="AlphaFoldDB" id="A0AAP8IST0"/>
<evidence type="ECO:0000259" key="13">
    <source>
        <dbReference type="PROSITE" id="PS51384"/>
    </source>
</evidence>
<comment type="cofactor">
    <cofactor evidence="11">
        <name>FAD</name>
        <dbReference type="ChEBI" id="CHEBI:57692"/>
    </cofactor>
    <text evidence="11">Binds 1 FAD per subunit.</text>
</comment>
<keyword evidence="9 12" id="KW-0411">Iron-sulfur</keyword>
<evidence type="ECO:0000313" key="17">
    <source>
        <dbReference type="Proteomes" id="UP001237784"/>
    </source>
</evidence>
<dbReference type="Gene3D" id="2.10.240.10">
    <property type="entry name" value="Dihydroorotate dehydrogenase, electron transfer subunit"/>
    <property type="match status" value="1"/>
</dbReference>
<keyword evidence="4 12" id="KW-0001">2Fe-2S</keyword>
<evidence type="ECO:0000313" key="16">
    <source>
        <dbReference type="EMBL" id="MDK7063207.1"/>
    </source>
</evidence>
<evidence type="ECO:0000256" key="12">
    <source>
        <dbReference type="PIRSR" id="PIRSR006816-2"/>
    </source>
</evidence>
<evidence type="ECO:0000256" key="5">
    <source>
        <dbReference type="ARBA" id="ARBA00022723"/>
    </source>
</evidence>
<dbReference type="EMBL" id="JASOME010000001">
    <property type="protein sequence ID" value="MDK7063207.1"/>
    <property type="molecule type" value="Genomic_DNA"/>
</dbReference>
<feature type="binding site" evidence="11">
    <location>
        <begin position="121"/>
        <end position="122"/>
    </location>
    <ligand>
        <name>FAD</name>
        <dbReference type="ChEBI" id="CHEBI:57692"/>
    </ligand>
</feature>
<keyword evidence="5 12" id="KW-0479">Metal-binding</keyword>
<dbReference type="RefSeq" id="WP_004138030.1">
    <property type="nucleotide sequence ID" value="NZ_CP083172.1"/>
</dbReference>
<dbReference type="EMBL" id="JASOLZ010000007">
    <property type="protein sequence ID" value="MDK6862096.1"/>
    <property type="molecule type" value="Genomic_DNA"/>
</dbReference>
<dbReference type="EMBL" id="JASOGJ010000001">
    <property type="protein sequence ID" value="MDK6695312.1"/>
    <property type="molecule type" value="Genomic_DNA"/>
</dbReference>
<name>A0AAP8IST0_GARVA</name>
<evidence type="ECO:0000256" key="10">
    <source>
        <dbReference type="ARBA" id="ARBA00034078"/>
    </source>
</evidence>
<dbReference type="InterPro" id="IPR019480">
    <property type="entry name" value="Dihydroorotate_DH_Fe-S-bd"/>
</dbReference>
<dbReference type="GO" id="GO:0046872">
    <property type="term" value="F:metal ion binding"/>
    <property type="evidence" value="ECO:0007669"/>
    <property type="project" value="UniProtKB-KW"/>
</dbReference>
<dbReference type="Gene3D" id="2.40.30.10">
    <property type="entry name" value="Translation factors"/>
    <property type="match status" value="1"/>
</dbReference>
<keyword evidence="6 11" id="KW-0274">FAD</keyword>
<dbReference type="InterPro" id="IPR037117">
    <property type="entry name" value="Dihydroorotate_DH_ele_sf"/>
</dbReference>
<dbReference type="InterPro" id="IPR017927">
    <property type="entry name" value="FAD-bd_FR_type"/>
</dbReference>
<comment type="cofactor">
    <cofactor evidence="10">
        <name>[2Fe-2S] cluster</name>
        <dbReference type="ChEBI" id="CHEBI:190135"/>
    </cofactor>
</comment>
<evidence type="ECO:0000256" key="3">
    <source>
        <dbReference type="ARBA" id="ARBA00022630"/>
    </source>
</evidence>
<keyword evidence="8 12" id="KW-0408">Iron</keyword>
<dbReference type="GO" id="GO:0006221">
    <property type="term" value="P:pyrimidine nucleotide biosynthetic process"/>
    <property type="evidence" value="ECO:0007669"/>
    <property type="project" value="InterPro"/>
</dbReference>
<evidence type="ECO:0000256" key="8">
    <source>
        <dbReference type="ARBA" id="ARBA00023004"/>
    </source>
</evidence>
<evidence type="ECO:0000256" key="7">
    <source>
        <dbReference type="ARBA" id="ARBA00022982"/>
    </source>
</evidence>
<dbReference type="PIRSF" id="PIRSF006816">
    <property type="entry name" value="Cyc3_hyd_g"/>
    <property type="match status" value="1"/>
</dbReference>
<feature type="binding site" evidence="12">
    <location>
        <position position="268"/>
    </location>
    <ligand>
        <name>[2Fe-2S] cluster</name>
        <dbReference type="ChEBI" id="CHEBI:190135"/>
    </ligand>
</feature>
<evidence type="ECO:0000313" key="18">
    <source>
        <dbReference type="Proteomes" id="UP001238969"/>
    </source>
</evidence>
<organism evidence="16 17">
    <name type="scientific">Gardnerella vaginalis</name>
    <dbReference type="NCBI Taxonomy" id="2702"/>
    <lineage>
        <taxon>Bacteria</taxon>
        <taxon>Bacillati</taxon>
        <taxon>Actinomycetota</taxon>
        <taxon>Actinomycetes</taxon>
        <taxon>Bifidobacteriales</taxon>
        <taxon>Bifidobacteriaceae</taxon>
        <taxon>Gardnerella</taxon>
    </lineage>
</organism>
<comment type="similarity">
    <text evidence="1">Belongs to the PyrK family.</text>
</comment>
<proteinExistence type="inferred from homology"/>
<evidence type="ECO:0000256" key="9">
    <source>
        <dbReference type="ARBA" id="ARBA00023014"/>
    </source>
</evidence>
<gene>
    <name evidence="14" type="ORF">QP177_01840</name>
    <name evidence="15" type="ORF">QP355_05505</name>
    <name evidence="16" type="ORF">QP372_01535</name>
</gene>
<evidence type="ECO:0000256" key="2">
    <source>
        <dbReference type="ARBA" id="ARBA00022448"/>
    </source>
</evidence>
<keyword evidence="7" id="KW-0249">Electron transport</keyword>
<feature type="binding site" evidence="12">
    <location>
        <position position="288"/>
    </location>
    <ligand>
        <name>[2Fe-2S] cluster</name>
        <dbReference type="ChEBI" id="CHEBI:190135"/>
    </ligand>
</feature>
<evidence type="ECO:0000256" key="1">
    <source>
        <dbReference type="ARBA" id="ARBA00006422"/>
    </source>
</evidence>
<dbReference type="PANTHER" id="PTHR43513:SF3">
    <property type="entry name" value="DIHYDROOROTATE DEHYDROGENASE B (NAD(+)), ELECTRON TRANSFER SUBUNIT-RELATED"/>
    <property type="match status" value="1"/>
</dbReference>
<dbReference type="PANTHER" id="PTHR43513">
    <property type="entry name" value="DIHYDROOROTATE DEHYDROGENASE B (NAD(+)), ELECTRON TRANSFER SUBUNIT"/>
    <property type="match status" value="1"/>
</dbReference>
<evidence type="ECO:0000256" key="4">
    <source>
        <dbReference type="ARBA" id="ARBA00022714"/>
    </source>
</evidence>
<dbReference type="GO" id="GO:0016491">
    <property type="term" value="F:oxidoreductase activity"/>
    <property type="evidence" value="ECO:0007669"/>
    <property type="project" value="InterPro"/>
</dbReference>
<dbReference type="Gene3D" id="3.40.50.80">
    <property type="entry name" value="Nucleotide-binding domain of ferredoxin-NADP reductase (FNR) module"/>
    <property type="match status" value="1"/>
</dbReference>
<dbReference type="GO" id="GO:0050660">
    <property type="term" value="F:flavin adenine dinucleotide binding"/>
    <property type="evidence" value="ECO:0007669"/>
    <property type="project" value="InterPro"/>
</dbReference>
<feature type="binding site" evidence="12">
    <location>
        <position position="276"/>
    </location>
    <ligand>
        <name>[2Fe-2S] cluster</name>
        <dbReference type="ChEBI" id="CHEBI:190135"/>
    </ligand>
</feature>
<dbReference type="CDD" id="cd06218">
    <property type="entry name" value="DHOD_e_trans"/>
    <property type="match status" value="1"/>
</dbReference>
<dbReference type="SUPFAM" id="SSF52343">
    <property type="entry name" value="Ferredoxin reductase-like, C-terminal NADP-linked domain"/>
    <property type="match status" value="1"/>
</dbReference>
<dbReference type="InterPro" id="IPR039261">
    <property type="entry name" value="FNR_nucleotide-bd"/>
</dbReference>
<evidence type="ECO:0000313" key="15">
    <source>
        <dbReference type="EMBL" id="MDK6862096.1"/>
    </source>
</evidence>
<keyword evidence="3 11" id="KW-0285">Flavoprotein</keyword>
<evidence type="ECO:0000313" key="14">
    <source>
        <dbReference type="EMBL" id="MDK6695312.1"/>
    </source>
</evidence>
<comment type="cofactor">
    <cofactor evidence="12">
        <name>[2Fe-2S] cluster</name>
        <dbReference type="ChEBI" id="CHEBI:190135"/>
    </cofactor>
    <text evidence="12">Binds 1 [2Fe-2S] cluster per subunit.</text>
</comment>
<dbReference type="Proteomes" id="UP001240561">
    <property type="component" value="Unassembled WGS sequence"/>
</dbReference>
<feature type="domain" description="FAD-binding FR-type" evidence="13">
    <location>
        <begin position="49"/>
        <end position="146"/>
    </location>
</feature>
<dbReference type="InterPro" id="IPR012165">
    <property type="entry name" value="Cyt_c3_hydrogenase_gsu"/>
</dbReference>
<reference evidence="18 19" key="1">
    <citation type="submission" date="2023-05" db="EMBL/GenBank/DDBJ databases">
        <title>Cataloging the Phylogenetic Diversity of Human Bladder Bacteria.</title>
        <authorList>
            <person name="Du J."/>
        </authorList>
    </citation>
    <scope>NUCLEOTIDE SEQUENCE</scope>
    <source>
        <strain evidence="16">UMB6789</strain>
        <strain evidence="15 18">UMB6972</strain>
        <strain evidence="14 19">UMB9230</strain>
    </source>
</reference>
<evidence type="ECO:0000313" key="19">
    <source>
        <dbReference type="Proteomes" id="UP001240561"/>
    </source>
</evidence>
<dbReference type="InterPro" id="IPR017938">
    <property type="entry name" value="Riboflavin_synthase-like_b-brl"/>
</dbReference>
<protein>
    <submittedName>
        <fullName evidence="16">Dihydroorotate dehydrogenase electron transfer subunit</fullName>
    </submittedName>
</protein>
<dbReference type="SUPFAM" id="SSF63380">
    <property type="entry name" value="Riboflavin synthase domain-like"/>
    <property type="match status" value="1"/>
</dbReference>
<dbReference type="GeneID" id="45576698"/>
<dbReference type="InterPro" id="IPR050353">
    <property type="entry name" value="PyrK_electron_transfer"/>
</dbReference>
<keyword evidence="2" id="KW-0813">Transport</keyword>
<dbReference type="Proteomes" id="UP001238969">
    <property type="component" value="Unassembled WGS sequence"/>
</dbReference>
<evidence type="ECO:0000256" key="6">
    <source>
        <dbReference type="ARBA" id="ARBA00022827"/>
    </source>
</evidence>
<dbReference type="Proteomes" id="UP001237784">
    <property type="component" value="Unassembled WGS sequence"/>
</dbReference>
<dbReference type="Pfam" id="PF10418">
    <property type="entry name" value="DHODB_Fe-S_bind"/>
    <property type="match status" value="1"/>
</dbReference>
<feature type="binding site" evidence="12">
    <location>
        <position position="273"/>
    </location>
    <ligand>
        <name>[2Fe-2S] cluster</name>
        <dbReference type="ChEBI" id="CHEBI:190135"/>
    </ligand>
</feature>
<comment type="caution">
    <text evidence="16">The sequence shown here is derived from an EMBL/GenBank/DDBJ whole genome shotgun (WGS) entry which is preliminary data.</text>
</comment>
<dbReference type="PROSITE" id="PS51384">
    <property type="entry name" value="FAD_FR"/>
    <property type="match status" value="1"/>
</dbReference>
<accession>A0AAP8IST0</accession>
<sequence>MSDGMFIQTRKSLRNAIFTLREDAYDSSGADSFSAKSLHADDLKYTRLLGRRAIEVLDNQKLDEGVYRLVLRDDAIAKTATPAQFVNLYSPDSTTMLPRPFGVASVDGDTFTLIFAVIGKGTAEFAQLKAGDTVDALGPLGLGFDISKPAHYVLVSGGLGVPPLICAAQAIAKNKNCKVTAVLGYRDNHFADSFMKEYVDNVYSISNAQGTVITLLNELEQENHFDFNGDLPIVVLSCGPMPMMKAVAHWTHERNVKCQLSLEARMGCGYGTCVACVVDTLEGRLKVCNEGPVFDSERLGWE</sequence>
<dbReference type="GO" id="GO:0051537">
    <property type="term" value="F:2 iron, 2 sulfur cluster binding"/>
    <property type="evidence" value="ECO:0007669"/>
    <property type="project" value="UniProtKB-KW"/>
</dbReference>